<dbReference type="EMBL" id="JACHJR010000001">
    <property type="protein sequence ID" value="MBB4944703.1"/>
    <property type="molecule type" value="Genomic_DNA"/>
</dbReference>
<accession>A0A7W7S6A6</accession>
<dbReference type="SUPFAM" id="SSF48452">
    <property type="entry name" value="TPR-like"/>
    <property type="match status" value="1"/>
</dbReference>
<proteinExistence type="predicted"/>
<reference evidence="1 2" key="1">
    <citation type="submission" date="2020-08" db="EMBL/GenBank/DDBJ databases">
        <title>Sequencing the genomes of 1000 actinobacteria strains.</title>
        <authorList>
            <person name="Klenk H.-P."/>
        </authorList>
    </citation>
    <scope>NUCLEOTIDE SEQUENCE [LARGE SCALE GENOMIC DNA]</scope>
    <source>
        <strain evidence="1 2">DSM 44786</strain>
    </source>
</reference>
<comment type="caution">
    <text evidence="1">The sequence shown here is derived from an EMBL/GenBank/DDBJ whole genome shotgun (WGS) entry which is preliminary data.</text>
</comment>
<evidence type="ECO:0000313" key="2">
    <source>
        <dbReference type="Proteomes" id="UP000573327"/>
    </source>
</evidence>
<dbReference type="AlphaFoldDB" id="A0A7W7S6A6"/>
<keyword evidence="2" id="KW-1185">Reference proteome</keyword>
<gene>
    <name evidence="1" type="ORF">F4556_000238</name>
</gene>
<dbReference type="Gene3D" id="1.25.40.10">
    <property type="entry name" value="Tetratricopeptide repeat domain"/>
    <property type="match status" value="2"/>
</dbReference>
<sequence>MDRWQFSHGTVGVNAPSWLTFEVHRPYFDGAESPLTVIQARAAILAARRFENRTPGALRFGMTMPASYRRLLVEESRLHRYRADDPTELPEELASPAWRRMAEAYRHRAELDAVDRAGLAHWLIAACLLPAVLEVVPADLDDAGCRNAVSAGLQSARAVALFGLEGLTDRTAAAYRPLVDHPAPTLTHVQSVAGWGYLLARHGGDDSAVPHHLELARSLFAGLAGELGDFQRTVIEARLALREVMYAERQQDFAGAAARLTAAQQAVDELTPPDADDAMVLLETRRRLIDRRVEMAVRLGDAEAEQLALSEGLAIDPSCVKLRMQTAQAHQRAGRPEEALAAYLHAARLGPYGTGFALLHAADCAEQTGQGEFARVLTERAFRAAPRASATRDRLVASCLAAGDEPLAEVVRQAATRDPERPYANNWHYRMHAAYFNLGESQSPGLYAKLPTLAFEFAERGTPPKVNWQRLMPPAFRTNLIRESGLTEFAVAHPAELPAELRTPAWDTLCGWVAEFATYDAERQHQVAVVLYRLGFIKLVQELIPFTPAAELTTAAELRLHHWLDVVRWVGSVGRASVVAPANSSAIVEHPACPTHLRFVIAVFSVIYEARETRSLEAALGWREIGEKALADLLADPQYSPFELMMMESRFYRSVSYVPFLQRDTVRLAADMDRAEELARAVPAIGEYQEFLRRENLRACVESRSKEFYAFGENERAHLLVAEALALDPYEPKTHIEVAEGLLKDDNPEAAAHSYLRTARLGPVSTAFGYAAAGDCFARAGQPLLAEDCYLQALRIDPYAISAARGWAAVGPANGMGELAARYLADLEAWGAARRAARTA</sequence>
<dbReference type="Proteomes" id="UP000573327">
    <property type="component" value="Unassembled WGS sequence"/>
</dbReference>
<evidence type="ECO:0000313" key="1">
    <source>
        <dbReference type="EMBL" id="MBB4944703.1"/>
    </source>
</evidence>
<dbReference type="RefSeq" id="WP_184910831.1">
    <property type="nucleotide sequence ID" value="NZ_JACHJR010000001.1"/>
</dbReference>
<organism evidence="1 2">
    <name type="scientific">Kitasatospora gansuensis</name>
    <dbReference type="NCBI Taxonomy" id="258050"/>
    <lineage>
        <taxon>Bacteria</taxon>
        <taxon>Bacillati</taxon>
        <taxon>Actinomycetota</taxon>
        <taxon>Actinomycetes</taxon>
        <taxon>Kitasatosporales</taxon>
        <taxon>Streptomycetaceae</taxon>
        <taxon>Kitasatospora</taxon>
    </lineage>
</organism>
<dbReference type="InterPro" id="IPR011990">
    <property type="entry name" value="TPR-like_helical_dom_sf"/>
</dbReference>
<name>A0A7W7S6A6_9ACTN</name>
<protein>
    <submittedName>
        <fullName evidence="1">Tetratricopeptide (TPR) repeat protein</fullName>
    </submittedName>
</protein>